<comment type="caution">
    <text evidence="10">The sequence shown here is derived from an EMBL/GenBank/DDBJ whole genome shotgun (WGS) entry which is preliminary data.</text>
</comment>
<dbReference type="AlphaFoldDB" id="B6BKU8"/>
<evidence type="ECO:0000256" key="7">
    <source>
        <dbReference type="PROSITE-ProRule" id="PRU01091"/>
    </source>
</evidence>
<feature type="DNA-binding region" description="OmpR/PhoB-type" evidence="7">
    <location>
        <begin position="134"/>
        <end position="231"/>
    </location>
</feature>
<dbReference type="Pfam" id="PF00486">
    <property type="entry name" value="Trans_reg_C"/>
    <property type="match status" value="1"/>
</dbReference>
<keyword evidence="2" id="KW-0902">Two-component regulatory system</keyword>
<dbReference type="InterPro" id="IPR016032">
    <property type="entry name" value="Sig_transdc_resp-reg_C-effctor"/>
</dbReference>
<dbReference type="InterPro" id="IPR011006">
    <property type="entry name" value="CheY-like_superfamily"/>
</dbReference>
<dbReference type="SUPFAM" id="SSF52172">
    <property type="entry name" value="CheY-like"/>
    <property type="match status" value="1"/>
</dbReference>
<dbReference type="InterPro" id="IPR001867">
    <property type="entry name" value="OmpR/PhoB-type_DNA-bd"/>
</dbReference>
<reference evidence="10 11" key="1">
    <citation type="journal article" date="2012" name="Proc. Natl. Acad. Sci. U.S.A.">
        <title>Genome and physiology of a model Epsilonproteobacterium responsible for sulfide detoxification in marine oxygen depletion zones.</title>
        <authorList>
            <person name="Grote J."/>
            <person name="Schott T."/>
            <person name="Bruckner C.G."/>
            <person name="Glockner F.O."/>
            <person name="Jost G."/>
            <person name="Teeling H."/>
            <person name="Labrenz M."/>
            <person name="Jurgens K."/>
        </authorList>
    </citation>
    <scope>NUCLEOTIDE SEQUENCE [LARGE SCALE GENOMIC DNA]</scope>
    <source>
        <strain evidence="10 11">GD1</strain>
    </source>
</reference>
<keyword evidence="11" id="KW-1185">Reference proteome</keyword>
<accession>H1FW41</accession>
<dbReference type="GO" id="GO:0032993">
    <property type="term" value="C:protein-DNA complex"/>
    <property type="evidence" value="ECO:0007669"/>
    <property type="project" value="TreeGrafter"/>
</dbReference>
<dbReference type="PATRIC" id="fig|929558.5.peg.631"/>
<evidence type="ECO:0000256" key="1">
    <source>
        <dbReference type="ARBA" id="ARBA00022553"/>
    </source>
</evidence>
<evidence type="ECO:0000313" key="10">
    <source>
        <dbReference type="EMBL" id="EHP29159.1"/>
    </source>
</evidence>
<keyword evidence="1 6" id="KW-0597">Phosphoprotein</keyword>
<dbReference type="Pfam" id="PF00072">
    <property type="entry name" value="Response_reg"/>
    <property type="match status" value="1"/>
</dbReference>
<evidence type="ECO:0000256" key="6">
    <source>
        <dbReference type="PROSITE-ProRule" id="PRU00169"/>
    </source>
</evidence>
<dbReference type="InterPro" id="IPR039420">
    <property type="entry name" value="WalR-like"/>
</dbReference>
<evidence type="ECO:0000259" key="9">
    <source>
        <dbReference type="PROSITE" id="PS51755"/>
    </source>
</evidence>
<dbReference type="OrthoDB" id="5353330at2"/>
<feature type="domain" description="Response regulatory" evidence="8">
    <location>
        <begin position="9"/>
        <end position="123"/>
    </location>
</feature>
<dbReference type="PROSITE" id="PS50110">
    <property type="entry name" value="RESPONSE_REGULATORY"/>
    <property type="match status" value="1"/>
</dbReference>
<keyword evidence="5" id="KW-0804">Transcription</keyword>
<dbReference type="EMBL" id="AFRZ01000001">
    <property type="protein sequence ID" value="EHP29159.1"/>
    <property type="molecule type" value="Genomic_DNA"/>
</dbReference>
<dbReference type="SMART" id="SM00448">
    <property type="entry name" value="REC"/>
    <property type="match status" value="1"/>
</dbReference>
<gene>
    <name evidence="10" type="ORF">SMGD1_0632</name>
</gene>
<dbReference type="GO" id="GO:0000156">
    <property type="term" value="F:phosphorelay response regulator activity"/>
    <property type="evidence" value="ECO:0007669"/>
    <property type="project" value="TreeGrafter"/>
</dbReference>
<proteinExistence type="predicted"/>
<dbReference type="Gene3D" id="1.10.10.10">
    <property type="entry name" value="Winged helix-like DNA-binding domain superfamily/Winged helix DNA-binding domain"/>
    <property type="match status" value="1"/>
</dbReference>
<protein>
    <submittedName>
        <fullName evidence="10">Two-component response regulator</fullName>
    </submittedName>
</protein>
<dbReference type="PROSITE" id="PS51755">
    <property type="entry name" value="OMPR_PHOB"/>
    <property type="match status" value="1"/>
</dbReference>
<dbReference type="SUPFAM" id="SSF46894">
    <property type="entry name" value="C-terminal effector domain of the bipartite response regulators"/>
    <property type="match status" value="1"/>
</dbReference>
<dbReference type="InterPro" id="IPR036388">
    <property type="entry name" value="WH-like_DNA-bd_sf"/>
</dbReference>
<evidence type="ECO:0000256" key="2">
    <source>
        <dbReference type="ARBA" id="ARBA00023012"/>
    </source>
</evidence>
<dbReference type="HOGENOM" id="CLU_000445_30_3_7"/>
<evidence type="ECO:0000256" key="4">
    <source>
        <dbReference type="ARBA" id="ARBA00023125"/>
    </source>
</evidence>
<evidence type="ECO:0000256" key="3">
    <source>
        <dbReference type="ARBA" id="ARBA00023015"/>
    </source>
</evidence>
<evidence type="ECO:0000313" key="11">
    <source>
        <dbReference type="Proteomes" id="UP000006431"/>
    </source>
</evidence>
<dbReference type="GO" id="GO:0000976">
    <property type="term" value="F:transcription cis-regulatory region binding"/>
    <property type="evidence" value="ECO:0007669"/>
    <property type="project" value="TreeGrafter"/>
</dbReference>
<dbReference type="STRING" id="929558.SMGD1_0632"/>
<name>B6BKU8_SULGG</name>
<dbReference type="eggNOG" id="COG0745">
    <property type="taxonomic scope" value="Bacteria"/>
</dbReference>
<dbReference type="Gene3D" id="3.40.50.2300">
    <property type="match status" value="1"/>
</dbReference>
<accession>B6BKU8</accession>
<organism evidence="10 11">
    <name type="scientific">Sulfurimonas gotlandica (strain DSM 19862 / JCM 16533 / GD1)</name>
    <dbReference type="NCBI Taxonomy" id="929558"/>
    <lineage>
        <taxon>Bacteria</taxon>
        <taxon>Pseudomonadati</taxon>
        <taxon>Campylobacterota</taxon>
        <taxon>Epsilonproteobacteria</taxon>
        <taxon>Campylobacterales</taxon>
        <taxon>Sulfurimonadaceae</taxon>
        <taxon>Sulfurimonas</taxon>
    </lineage>
</organism>
<dbReference type="Proteomes" id="UP000006431">
    <property type="component" value="Unassembled WGS sequence"/>
</dbReference>
<dbReference type="RefSeq" id="WP_008337759.1">
    <property type="nucleotide sequence ID" value="NZ_AFRZ01000001.1"/>
</dbReference>
<dbReference type="SMART" id="SM00862">
    <property type="entry name" value="Trans_reg_C"/>
    <property type="match status" value="1"/>
</dbReference>
<keyword evidence="4 7" id="KW-0238">DNA-binding</keyword>
<sequence>MINKKEAYSILYIEDEKDIRANYVNYLDRHFEKVYEAADGEEGYEKYKKNKPDIMIVDINLPKLSGLDLVRKIRENDHSSKVIMLTAHFDTKYMLEATELKLTKYLVKPVSRSELKDALNLAIDELSNFETRSKKTVVLKDGFYWDIQREELLNNNSSAVLTNKERSILSLLFSSINTTFTYDDIIMNVWYEESYDRDKLDALKTIIKNLRKKLPKDTIKNVFGWGYKIEQ</sequence>
<keyword evidence="3" id="KW-0805">Transcription regulation</keyword>
<dbReference type="PANTHER" id="PTHR48111:SF1">
    <property type="entry name" value="TWO-COMPONENT RESPONSE REGULATOR ORR33"/>
    <property type="match status" value="1"/>
</dbReference>
<evidence type="ECO:0000256" key="5">
    <source>
        <dbReference type="ARBA" id="ARBA00023163"/>
    </source>
</evidence>
<dbReference type="PANTHER" id="PTHR48111">
    <property type="entry name" value="REGULATOR OF RPOS"/>
    <property type="match status" value="1"/>
</dbReference>
<feature type="domain" description="OmpR/PhoB-type" evidence="9">
    <location>
        <begin position="134"/>
        <end position="231"/>
    </location>
</feature>
<dbReference type="CDD" id="cd17536">
    <property type="entry name" value="REC_YesN-like"/>
    <property type="match status" value="1"/>
</dbReference>
<feature type="modified residue" description="4-aspartylphosphate" evidence="6">
    <location>
        <position position="58"/>
    </location>
</feature>
<dbReference type="InterPro" id="IPR001789">
    <property type="entry name" value="Sig_transdc_resp-reg_receiver"/>
</dbReference>
<dbReference type="GO" id="GO:0006355">
    <property type="term" value="P:regulation of DNA-templated transcription"/>
    <property type="evidence" value="ECO:0007669"/>
    <property type="project" value="InterPro"/>
</dbReference>
<evidence type="ECO:0000259" key="8">
    <source>
        <dbReference type="PROSITE" id="PS50110"/>
    </source>
</evidence>
<dbReference type="GO" id="GO:0005829">
    <property type="term" value="C:cytosol"/>
    <property type="evidence" value="ECO:0007669"/>
    <property type="project" value="TreeGrafter"/>
</dbReference>